<keyword evidence="3" id="KW-1185">Reference proteome</keyword>
<feature type="transmembrane region" description="Helical" evidence="1">
    <location>
        <begin position="38"/>
        <end position="59"/>
    </location>
</feature>
<proteinExistence type="predicted"/>
<gene>
    <name evidence="2" type="ORF">G9H71_10380</name>
</gene>
<reference evidence="2 3" key="1">
    <citation type="submission" date="2020-03" db="EMBL/GenBank/DDBJ databases">
        <title>Two novel Motilibacter sp.</title>
        <authorList>
            <person name="Liu S."/>
        </authorList>
    </citation>
    <scope>NUCLEOTIDE SEQUENCE [LARGE SCALE GENOMIC DNA]</scope>
    <source>
        <strain evidence="2 3">E257</strain>
    </source>
</reference>
<keyword evidence="1" id="KW-0472">Membrane</keyword>
<dbReference type="EMBL" id="JAANNP010000004">
    <property type="protein sequence ID" value="NHC14188.1"/>
    <property type="molecule type" value="Genomic_DNA"/>
</dbReference>
<evidence type="ECO:0000313" key="2">
    <source>
        <dbReference type="EMBL" id="NHC14188.1"/>
    </source>
</evidence>
<name>A0ABX0GTF5_9ACTN</name>
<organism evidence="2 3">
    <name type="scientific">Motilibacter deserti</name>
    <dbReference type="NCBI Taxonomy" id="2714956"/>
    <lineage>
        <taxon>Bacteria</taxon>
        <taxon>Bacillati</taxon>
        <taxon>Actinomycetota</taxon>
        <taxon>Actinomycetes</taxon>
        <taxon>Motilibacterales</taxon>
        <taxon>Motilibacteraceae</taxon>
        <taxon>Motilibacter</taxon>
    </lineage>
</organism>
<feature type="transmembrane region" description="Helical" evidence="1">
    <location>
        <begin position="7"/>
        <end position="26"/>
    </location>
</feature>
<keyword evidence="1" id="KW-0812">Transmembrane</keyword>
<evidence type="ECO:0000256" key="1">
    <source>
        <dbReference type="SAM" id="Phobius"/>
    </source>
</evidence>
<dbReference type="RefSeq" id="WP_166281443.1">
    <property type="nucleotide sequence ID" value="NZ_JAANNP010000004.1"/>
</dbReference>
<accession>A0ABX0GTF5</accession>
<evidence type="ECO:0008006" key="4">
    <source>
        <dbReference type="Google" id="ProtNLM"/>
    </source>
</evidence>
<keyword evidence="1" id="KW-1133">Transmembrane helix</keyword>
<evidence type="ECO:0000313" key="3">
    <source>
        <dbReference type="Proteomes" id="UP000800981"/>
    </source>
</evidence>
<protein>
    <recommendedName>
        <fullName evidence="4">DNA-binding IclR family transcriptional regulator</fullName>
    </recommendedName>
</protein>
<dbReference type="Proteomes" id="UP000800981">
    <property type="component" value="Unassembled WGS sequence"/>
</dbReference>
<sequence length="258" mass="27628">MDRLWLLVLKVSVAVVAAVVVAALALRTVGAWAPPRPLLVVLVVASALLSAGSTSAAAVQEWRTRRLGARRERAEQLLTAAAWAVADATGLDYRDLGAAAYRLERPGLLRLVGAGRRERLRRVHRLRPRHRLGASGIDWRPGVGVVGSCVAMRQVVAQDLDAVYRALLPCTREEWETLVPEAVRQGLTYDEFVDVRDKYAVVVATPVVDDSSPVPRVVGCLSLDGPAGSFESLTSPEVLAVLDSAAQALLGHAARVPG</sequence>
<comment type="caution">
    <text evidence="2">The sequence shown here is derived from an EMBL/GenBank/DDBJ whole genome shotgun (WGS) entry which is preliminary data.</text>
</comment>